<dbReference type="OrthoDB" id="3553547at2759"/>
<proteinExistence type="predicted"/>
<dbReference type="AlphaFoldDB" id="A0A9P4QI69"/>
<evidence type="ECO:0000256" key="1">
    <source>
        <dbReference type="SAM" id="MobiDB-lite"/>
    </source>
</evidence>
<keyword evidence="3" id="KW-1185">Reference proteome</keyword>
<reference evidence="2" key="1">
    <citation type="journal article" date="2020" name="Stud. Mycol.">
        <title>101 Dothideomycetes genomes: a test case for predicting lifestyles and emergence of pathogens.</title>
        <authorList>
            <person name="Haridas S."/>
            <person name="Albert R."/>
            <person name="Binder M."/>
            <person name="Bloem J."/>
            <person name="Labutti K."/>
            <person name="Salamov A."/>
            <person name="Andreopoulos B."/>
            <person name="Baker S."/>
            <person name="Barry K."/>
            <person name="Bills G."/>
            <person name="Bluhm B."/>
            <person name="Cannon C."/>
            <person name="Castanera R."/>
            <person name="Culley D."/>
            <person name="Daum C."/>
            <person name="Ezra D."/>
            <person name="Gonzalez J."/>
            <person name="Henrissat B."/>
            <person name="Kuo A."/>
            <person name="Liang C."/>
            <person name="Lipzen A."/>
            <person name="Lutzoni F."/>
            <person name="Magnuson J."/>
            <person name="Mondo S."/>
            <person name="Nolan M."/>
            <person name="Ohm R."/>
            <person name="Pangilinan J."/>
            <person name="Park H.-J."/>
            <person name="Ramirez L."/>
            <person name="Alfaro M."/>
            <person name="Sun H."/>
            <person name="Tritt A."/>
            <person name="Yoshinaga Y."/>
            <person name="Zwiers L.-H."/>
            <person name="Turgeon B."/>
            <person name="Goodwin S."/>
            <person name="Spatafora J."/>
            <person name="Crous P."/>
            <person name="Grigoriev I."/>
        </authorList>
    </citation>
    <scope>NUCLEOTIDE SEQUENCE</scope>
    <source>
        <strain evidence="2">CBS 116435</strain>
    </source>
</reference>
<dbReference type="EMBL" id="MU003768">
    <property type="protein sequence ID" value="KAF2725344.1"/>
    <property type="molecule type" value="Genomic_DNA"/>
</dbReference>
<evidence type="ECO:0000313" key="2">
    <source>
        <dbReference type="EMBL" id="KAF2725344.1"/>
    </source>
</evidence>
<protein>
    <submittedName>
        <fullName evidence="2">Uncharacterized protein</fullName>
    </submittedName>
</protein>
<feature type="region of interest" description="Disordered" evidence="1">
    <location>
        <begin position="1"/>
        <end position="25"/>
    </location>
</feature>
<dbReference type="Proteomes" id="UP000799441">
    <property type="component" value="Unassembled WGS sequence"/>
</dbReference>
<feature type="region of interest" description="Disordered" evidence="1">
    <location>
        <begin position="410"/>
        <end position="509"/>
    </location>
</feature>
<feature type="compositionally biased region" description="Basic residues" evidence="1">
    <location>
        <begin position="1"/>
        <end position="14"/>
    </location>
</feature>
<comment type="caution">
    <text evidence="2">The sequence shown here is derived from an EMBL/GenBank/DDBJ whole genome shotgun (WGS) entry which is preliminary data.</text>
</comment>
<organism evidence="2 3">
    <name type="scientific">Polychaeton citri CBS 116435</name>
    <dbReference type="NCBI Taxonomy" id="1314669"/>
    <lineage>
        <taxon>Eukaryota</taxon>
        <taxon>Fungi</taxon>
        <taxon>Dikarya</taxon>
        <taxon>Ascomycota</taxon>
        <taxon>Pezizomycotina</taxon>
        <taxon>Dothideomycetes</taxon>
        <taxon>Dothideomycetidae</taxon>
        <taxon>Capnodiales</taxon>
        <taxon>Capnodiaceae</taxon>
        <taxon>Polychaeton</taxon>
    </lineage>
</organism>
<evidence type="ECO:0000313" key="3">
    <source>
        <dbReference type="Proteomes" id="UP000799441"/>
    </source>
</evidence>
<feature type="compositionally biased region" description="Basic and acidic residues" evidence="1">
    <location>
        <begin position="496"/>
        <end position="509"/>
    </location>
</feature>
<name>A0A9P4QI69_9PEZI</name>
<gene>
    <name evidence="2" type="ORF">K431DRAFT_281296</name>
</gene>
<sequence>MDARSHRGGRHRSRSAPPSTPICKTEFTRPTEELHKIYTKLQTTRPKLVGDGNDLLTTRMKACYELQKLKDQLQFLGDSREALMSQCQVLPTQTELNKNAGFEPSGNQRLNVEAAKSLVDHDLAVIERQIDTVTDLFGMIGNLEFRILKREGSVMGLLQLVLSNTHPTFFEHSLPMHDIAPLDNVGMDDLYGDDSSAVSSIQYPTLVQDFYDEKGYVGVLRERLLESEIMHNERREWRETRADRGEPSSTRSSVFEREHLLKRSEIERDIINHDMRAAELESRCKEAGHALDLPLQPFQSGDVSNINDATVEDEQIDDTSKFESDAGPDAYGVYIDEVFPSSSFGGRITSAPVPQHLDSRSIEAWTEQLPRVGVRRNVLATDLPEYAEIPEDTGMLERAPKLVLDTRGLERTTDDEPQEAQDTKCSDPSLAGALGSFDSAKRDTSRLRPASNPDASVSPVSPAGTALTGSVLARSCHSETKVASRRTSATSVSIHSPKEVGNLERSARP</sequence>
<accession>A0A9P4QI69</accession>
<feature type="compositionally biased region" description="Polar residues" evidence="1">
    <location>
        <begin position="485"/>
        <end position="494"/>
    </location>
</feature>